<keyword evidence="2" id="KW-1185">Reference proteome</keyword>
<organism evidence="1 2">
    <name type="scientific">Sphaeroforma arctica JP610</name>
    <dbReference type="NCBI Taxonomy" id="667725"/>
    <lineage>
        <taxon>Eukaryota</taxon>
        <taxon>Ichthyosporea</taxon>
        <taxon>Ichthyophonida</taxon>
        <taxon>Sphaeroforma</taxon>
    </lineage>
</organism>
<gene>
    <name evidence="1" type="ORF">SARC_07311</name>
</gene>
<evidence type="ECO:0000313" key="1">
    <source>
        <dbReference type="EMBL" id="KNC80336.1"/>
    </source>
</evidence>
<dbReference type="RefSeq" id="XP_014154238.1">
    <property type="nucleotide sequence ID" value="XM_014298763.1"/>
</dbReference>
<name>A0A0L0FUU7_9EUKA</name>
<dbReference type="EMBL" id="KQ242167">
    <property type="protein sequence ID" value="KNC80336.1"/>
    <property type="molecule type" value="Genomic_DNA"/>
</dbReference>
<dbReference type="GeneID" id="25907815"/>
<evidence type="ECO:0000313" key="2">
    <source>
        <dbReference type="Proteomes" id="UP000054560"/>
    </source>
</evidence>
<reference evidence="1 2" key="1">
    <citation type="submission" date="2011-02" db="EMBL/GenBank/DDBJ databases">
        <title>The Genome Sequence of Sphaeroforma arctica JP610.</title>
        <authorList>
            <consortium name="The Broad Institute Genome Sequencing Platform"/>
            <person name="Russ C."/>
            <person name="Cuomo C."/>
            <person name="Young S.K."/>
            <person name="Zeng Q."/>
            <person name="Gargeya S."/>
            <person name="Alvarado L."/>
            <person name="Berlin A."/>
            <person name="Chapman S.B."/>
            <person name="Chen Z."/>
            <person name="Freedman E."/>
            <person name="Gellesch M."/>
            <person name="Goldberg J."/>
            <person name="Griggs A."/>
            <person name="Gujja S."/>
            <person name="Heilman E."/>
            <person name="Heiman D."/>
            <person name="Howarth C."/>
            <person name="Mehta T."/>
            <person name="Neiman D."/>
            <person name="Pearson M."/>
            <person name="Roberts A."/>
            <person name="Saif S."/>
            <person name="Shea T."/>
            <person name="Shenoy N."/>
            <person name="Sisk P."/>
            <person name="Stolte C."/>
            <person name="Sykes S."/>
            <person name="White J."/>
            <person name="Yandava C."/>
            <person name="Burger G."/>
            <person name="Gray M.W."/>
            <person name="Holland P.W.H."/>
            <person name="King N."/>
            <person name="Lang F.B.F."/>
            <person name="Roger A.J."/>
            <person name="Ruiz-Trillo I."/>
            <person name="Haas B."/>
            <person name="Nusbaum C."/>
            <person name="Birren B."/>
        </authorList>
    </citation>
    <scope>NUCLEOTIDE SEQUENCE [LARGE SCALE GENOMIC DNA]</scope>
    <source>
        <strain evidence="1 2">JP610</strain>
    </source>
</reference>
<proteinExistence type="predicted"/>
<dbReference type="AlphaFoldDB" id="A0A0L0FUU7"/>
<protein>
    <submittedName>
        <fullName evidence="1">Uncharacterized protein</fullName>
    </submittedName>
</protein>
<dbReference type="Proteomes" id="UP000054560">
    <property type="component" value="Unassembled WGS sequence"/>
</dbReference>
<accession>A0A0L0FUU7</accession>
<feature type="non-terminal residue" evidence="1">
    <location>
        <position position="178"/>
    </location>
</feature>
<sequence>MPHLKRLRCLPQSAAEAKFVDELLRISPTLLEIHLPFYTGITEPAVARLAVLKLSLGAVPETLKSDTLHHIEATALKSENAQADVQRLLDGCRNLRTLLLPKQTLHSPINSTSLRVLWVTALSSPMLSECSQLVSLRCDGFLCMDSHSPTERESGKNSLHNQTLQRLWISSTVYLDML</sequence>